<feature type="domain" description="Gnk2-homologous" evidence="16">
    <location>
        <begin position="142"/>
        <end position="257"/>
    </location>
</feature>
<protein>
    <submittedName>
        <fullName evidence="17">Uncharacterized protein</fullName>
    </submittedName>
</protein>
<evidence type="ECO:0000256" key="6">
    <source>
        <dbReference type="ARBA" id="ARBA00022737"/>
    </source>
</evidence>
<feature type="chain" id="PRO_5032634014" evidence="14">
    <location>
        <begin position="31"/>
        <end position="676"/>
    </location>
</feature>
<dbReference type="OrthoDB" id="640734at2759"/>
<evidence type="ECO:0000256" key="11">
    <source>
        <dbReference type="ARBA" id="ARBA00023136"/>
    </source>
</evidence>
<dbReference type="InterPro" id="IPR001245">
    <property type="entry name" value="Ser-Thr/Tyr_kinase_cat_dom"/>
</dbReference>
<keyword evidence="2" id="KW-0723">Serine/threonine-protein kinase</keyword>
<evidence type="ECO:0000256" key="2">
    <source>
        <dbReference type="ARBA" id="ARBA00022527"/>
    </source>
</evidence>
<evidence type="ECO:0000256" key="1">
    <source>
        <dbReference type="ARBA" id="ARBA00004167"/>
    </source>
</evidence>
<evidence type="ECO:0000256" key="8">
    <source>
        <dbReference type="ARBA" id="ARBA00022777"/>
    </source>
</evidence>
<keyword evidence="9 12" id="KW-0067">ATP-binding</keyword>
<dbReference type="InterPro" id="IPR017441">
    <property type="entry name" value="Protein_kinase_ATP_BS"/>
</dbReference>
<evidence type="ECO:0000256" key="3">
    <source>
        <dbReference type="ARBA" id="ARBA00022679"/>
    </source>
</evidence>
<keyword evidence="4 13" id="KW-0812">Transmembrane</keyword>
<feature type="signal peptide" evidence="14">
    <location>
        <begin position="1"/>
        <end position="30"/>
    </location>
</feature>
<keyword evidence="7 12" id="KW-0547">Nucleotide-binding</keyword>
<proteinExistence type="predicted"/>
<comment type="subcellular location">
    <subcellularLocation>
        <location evidence="1">Membrane</location>
        <topology evidence="1">Single-pass membrane protein</topology>
    </subcellularLocation>
</comment>
<dbReference type="InterPro" id="IPR000719">
    <property type="entry name" value="Prot_kinase_dom"/>
</dbReference>
<evidence type="ECO:0000259" key="15">
    <source>
        <dbReference type="PROSITE" id="PS50011"/>
    </source>
</evidence>
<dbReference type="Proteomes" id="UP000636709">
    <property type="component" value="Unassembled WGS sequence"/>
</dbReference>
<dbReference type="PROSITE" id="PS50011">
    <property type="entry name" value="PROTEIN_KINASE_DOM"/>
    <property type="match status" value="1"/>
</dbReference>
<evidence type="ECO:0000313" key="18">
    <source>
        <dbReference type="Proteomes" id="UP000636709"/>
    </source>
</evidence>
<evidence type="ECO:0000256" key="12">
    <source>
        <dbReference type="PROSITE-ProRule" id="PRU10141"/>
    </source>
</evidence>
<dbReference type="Gene3D" id="3.30.200.20">
    <property type="entry name" value="Phosphorylase Kinase, domain 1"/>
    <property type="match status" value="1"/>
</dbReference>
<keyword evidence="11 13" id="KW-0472">Membrane</keyword>
<evidence type="ECO:0000313" key="17">
    <source>
        <dbReference type="EMBL" id="KAF8700469.1"/>
    </source>
</evidence>
<keyword evidence="18" id="KW-1185">Reference proteome</keyword>
<dbReference type="FunFam" id="3.30.430.20:FF:000002">
    <property type="entry name" value="Cysteine-rich receptor-like protein kinase 10"/>
    <property type="match status" value="1"/>
</dbReference>
<feature type="transmembrane region" description="Helical" evidence="13">
    <location>
        <begin position="305"/>
        <end position="325"/>
    </location>
</feature>
<dbReference type="EMBL" id="JACEFO010001827">
    <property type="protein sequence ID" value="KAF8700469.1"/>
    <property type="molecule type" value="Genomic_DNA"/>
</dbReference>
<keyword evidence="10 13" id="KW-1133">Transmembrane helix</keyword>
<gene>
    <name evidence="17" type="ORF">HU200_034412</name>
</gene>
<evidence type="ECO:0000256" key="13">
    <source>
        <dbReference type="SAM" id="Phobius"/>
    </source>
</evidence>
<dbReference type="FunFam" id="3.30.430.20:FF:000004">
    <property type="entry name" value="Receptor-like serine-threonine protein kinase"/>
    <property type="match status" value="1"/>
</dbReference>
<dbReference type="PANTHER" id="PTHR27002">
    <property type="entry name" value="RECEPTOR-LIKE SERINE/THREONINE-PROTEIN KINASE SD1-8"/>
    <property type="match status" value="1"/>
</dbReference>
<keyword evidence="8" id="KW-0418">Kinase</keyword>
<comment type="caution">
    <text evidence="17">The sequence shown here is derived from an EMBL/GenBank/DDBJ whole genome shotgun (WGS) entry which is preliminary data.</text>
</comment>
<evidence type="ECO:0000256" key="14">
    <source>
        <dbReference type="SAM" id="SignalP"/>
    </source>
</evidence>
<dbReference type="FunFam" id="3.30.200.20:FF:000177">
    <property type="entry name" value="Cysteine-rich receptor-like protein kinase 2"/>
    <property type="match status" value="1"/>
</dbReference>
<reference evidence="17" key="1">
    <citation type="submission" date="2020-07" db="EMBL/GenBank/DDBJ databases">
        <title>Genome sequence and genetic diversity analysis of an under-domesticated orphan crop, white fonio (Digitaria exilis).</title>
        <authorList>
            <person name="Bennetzen J.L."/>
            <person name="Chen S."/>
            <person name="Ma X."/>
            <person name="Wang X."/>
            <person name="Yssel A.E.J."/>
            <person name="Chaluvadi S.R."/>
            <person name="Johnson M."/>
            <person name="Gangashetty P."/>
            <person name="Hamidou F."/>
            <person name="Sanogo M.D."/>
            <person name="Zwaenepoel A."/>
            <person name="Wallace J."/>
            <person name="Van De Peer Y."/>
            <person name="Van Deynze A."/>
        </authorList>
    </citation>
    <scope>NUCLEOTIDE SEQUENCE</scope>
    <source>
        <tissue evidence="17">Leaves</tissue>
    </source>
</reference>
<dbReference type="Pfam" id="PF01657">
    <property type="entry name" value="Stress-antifung"/>
    <property type="match status" value="2"/>
</dbReference>
<feature type="binding site" evidence="12">
    <location>
        <position position="393"/>
    </location>
    <ligand>
        <name>ATP</name>
        <dbReference type="ChEBI" id="CHEBI:30616"/>
    </ligand>
</feature>
<evidence type="ECO:0000256" key="4">
    <source>
        <dbReference type="ARBA" id="ARBA00022692"/>
    </source>
</evidence>
<dbReference type="PROSITE" id="PS51473">
    <property type="entry name" value="GNK2"/>
    <property type="match status" value="2"/>
</dbReference>
<dbReference type="InterPro" id="IPR002902">
    <property type="entry name" value="GNK2"/>
</dbReference>
<keyword evidence="5 14" id="KW-0732">Signal</keyword>
<dbReference type="PROSITE" id="PS00107">
    <property type="entry name" value="PROTEIN_KINASE_ATP"/>
    <property type="match status" value="1"/>
</dbReference>
<dbReference type="InterPro" id="IPR011009">
    <property type="entry name" value="Kinase-like_dom_sf"/>
</dbReference>
<organism evidence="17 18">
    <name type="scientific">Digitaria exilis</name>
    <dbReference type="NCBI Taxonomy" id="1010633"/>
    <lineage>
        <taxon>Eukaryota</taxon>
        <taxon>Viridiplantae</taxon>
        <taxon>Streptophyta</taxon>
        <taxon>Embryophyta</taxon>
        <taxon>Tracheophyta</taxon>
        <taxon>Spermatophyta</taxon>
        <taxon>Magnoliopsida</taxon>
        <taxon>Liliopsida</taxon>
        <taxon>Poales</taxon>
        <taxon>Poaceae</taxon>
        <taxon>PACMAD clade</taxon>
        <taxon>Panicoideae</taxon>
        <taxon>Panicodae</taxon>
        <taxon>Paniceae</taxon>
        <taxon>Anthephorinae</taxon>
        <taxon>Digitaria</taxon>
    </lineage>
</organism>
<evidence type="ECO:0000256" key="10">
    <source>
        <dbReference type="ARBA" id="ARBA00022989"/>
    </source>
</evidence>
<dbReference type="GO" id="GO:0004674">
    <property type="term" value="F:protein serine/threonine kinase activity"/>
    <property type="evidence" value="ECO:0007669"/>
    <property type="project" value="UniProtKB-KW"/>
</dbReference>
<evidence type="ECO:0000256" key="9">
    <source>
        <dbReference type="ARBA" id="ARBA00022840"/>
    </source>
</evidence>
<dbReference type="Gene3D" id="1.10.510.10">
    <property type="entry name" value="Transferase(Phosphotransferase) domain 1"/>
    <property type="match status" value="1"/>
</dbReference>
<evidence type="ECO:0000259" key="16">
    <source>
        <dbReference type="PROSITE" id="PS51473"/>
    </source>
</evidence>
<dbReference type="CDD" id="cd23509">
    <property type="entry name" value="Gnk2-like"/>
    <property type="match status" value="2"/>
</dbReference>
<feature type="domain" description="Protein kinase" evidence="15">
    <location>
        <begin position="364"/>
        <end position="632"/>
    </location>
</feature>
<dbReference type="GO" id="GO:0005886">
    <property type="term" value="C:plasma membrane"/>
    <property type="evidence" value="ECO:0007669"/>
    <property type="project" value="TreeGrafter"/>
</dbReference>
<dbReference type="Pfam" id="PF07714">
    <property type="entry name" value="PK_Tyr_Ser-Thr"/>
    <property type="match status" value="1"/>
</dbReference>
<name>A0A835ENY7_9POAL</name>
<evidence type="ECO:0000256" key="7">
    <source>
        <dbReference type="ARBA" id="ARBA00022741"/>
    </source>
</evidence>
<accession>A0A835ENY7</accession>
<evidence type="ECO:0000256" key="5">
    <source>
        <dbReference type="ARBA" id="ARBA00022729"/>
    </source>
</evidence>
<dbReference type="Gene3D" id="3.30.430.20">
    <property type="entry name" value="Gnk2 domain, C-X8-C-X2-C motif"/>
    <property type="match status" value="2"/>
</dbReference>
<dbReference type="GO" id="GO:0005524">
    <property type="term" value="F:ATP binding"/>
    <property type="evidence" value="ECO:0007669"/>
    <property type="project" value="UniProtKB-UniRule"/>
</dbReference>
<feature type="domain" description="Gnk2-homologous" evidence="16">
    <location>
        <begin position="31"/>
        <end position="135"/>
    </location>
</feature>
<dbReference type="PANTHER" id="PTHR27002:SF911">
    <property type="entry name" value="OS07G0538700 PROTEIN"/>
    <property type="match status" value="1"/>
</dbReference>
<dbReference type="AlphaFoldDB" id="A0A835ENY7"/>
<dbReference type="SUPFAM" id="SSF56112">
    <property type="entry name" value="Protein kinase-like (PK-like)"/>
    <property type="match status" value="1"/>
</dbReference>
<dbReference type="InterPro" id="IPR038408">
    <property type="entry name" value="GNK2_sf"/>
</dbReference>
<sequence length="676" mass="73777">MDAHHHHHRLPSYLAAALFLAFALAPLAAGDPLGPLCGTSGNYTLNDTYQGNIQRLAATLPKNTSSSQMLFAKAQLGAAPNIVYALALCRGDTNASACGSCVATAFSDAQQLCAYNKDATIFYDLCLLRYSNQDFLDSTTSSNTVLILMNSQNVTTPFKVFDDAVATLLNATSDYAAATAERAAEDASRRFATGEEASGGSVPAIYALAQCTPDMSPAGCRSCLANVIQMAHRFFSGSPTGRFIGVRCNYRYELYQFFSGAPLLHLPAPASPPVAPPPAQMLANSTPPATTVGGGRKNTAARISAGVACSFFLVLIVSAAALFCWKRRKNCKNQRYTAPAPKKFEREKCAVFDLRTLQEATDNFNENNKLGDGGFGTVYKGKLSNEQKIAVKKLSRCSRQGLNQLHNEVQVLAELQHRNLVRLLGFCSHQNEMMLVYEHIMNGSLDKFLFADYSTRKTLTWEQKCNIILGIAKGILYLHEDSSIRIIHHFGLARLLGGGHTQTRTAIVAGTHGYMAPEYALFGNVSPKIDVFSFGVLVLEIITGRRNNSSSDESDKSVNLLTDVWNCWTKGTALQLINESPDGHAKSQVLRCIHIGLLCVQEHPDDRPSISSVVVMLTRSRVRLQAPRQPAFFFGGDSSSPAERMHGRNFVYERSDVIVEDSLSVNDVTNTDLYPR</sequence>
<keyword evidence="6" id="KW-0677">Repeat</keyword>
<keyword evidence="3" id="KW-0808">Transferase</keyword>